<dbReference type="AlphaFoldDB" id="A0A449BJ95"/>
<name>A0A449BJ95_9MOLU</name>
<organism evidence="2 3">
    <name type="scientific">Acholeplasma hippikon</name>
    <dbReference type="NCBI Taxonomy" id="264636"/>
    <lineage>
        <taxon>Bacteria</taxon>
        <taxon>Bacillati</taxon>
        <taxon>Mycoplasmatota</taxon>
        <taxon>Mollicutes</taxon>
        <taxon>Acholeplasmatales</taxon>
        <taxon>Acholeplasmataceae</taxon>
        <taxon>Acholeplasma</taxon>
    </lineage>
</organism>
<reference evidence="2 3" key="1">
    <citation type="submission" date="2019-01" db="EMBL/GenBank/DDBJ databases">
        <authorList>
            <consortium name="Pathogen Informatics"/>
        </authorList>
    </citation>
    <scope>NUCLEOTIDE SEQUENCE [LARGE SCALE GENOMIC DNA]</scope>
    <source>
        <strain evidence="2 3">NCTC10172</strain>
    </source>
</reference>
<evidence type="ECO:0000313" key="2">
    <source>
        <dbReference type="EMBL" id="VEU82535.1"/>
    </source>
</evidence>
<dbReference type="EMBL" id="LR215050">
    <property type="protein sequence ID" value="VEU82535.1"/>
    <property type="molecule type" value="Genomic_DNA"/>
</dbReference>
<keyword evidence="1" id="KW-1133">Transmembrane helix</keyword>
<protein>
    <submittedName>
        <fullName evidence="2">Uncharacterized protein</fullName>
    </submittedName>
</protein>
<dbReference type="STRING" id="1408416.GCA_000702765_00933"/>
<dbReference type="Proteomes" id="UP000290909">
    <property type="component" value="Chromosome"/>
</dbReference>
<feature type="transmembrane region" description="Helical" evidence="1">
    <location>
        <begin position="7"/>
        <end position="26"/>
    </location>
</feature>
<evidence type="ECO:0000256" key="1">
    <source>
        <dbReference type="SAM" id="Phobius"/>
    </source>
</evidence>
<proteinExistence type="predicted"/>
<keyword evidence="3" id="KW-1185">Reference proteome</keyword>
<evidence type="ECO:0000313" key="3">
    <source>
        <dbReference type="Proteomes" id="UP000290909"/>
    </source>
</evidence>
<dbReference type="KEGG" id="ahk:NCTC10172_00551"/>
<keyword evidence="1" id="KW-0472">Membrane</keyword>
<sequence>MKKHIKRMILIMIIMIAAYFGVKFFLNKEQPIEREFYVVEESHYYLKDSISDDTQGSMLYFTNDEDFHLVVPGMMVFIYNEEKTMRFMVDDVYEKDVHGEYKDGQLFYGRRVYFTLPHTNLTYTMDKMYIEFSTLFDGTYIFNAGSLHVEFKEELPFYKYRSLEGTKKELEPTLDEILVGIWDKGEIDHIYVGPYEAPYYIKDNIIHIVMPEEIHMLSQTFVLFEVEGKTFHISNFKYFWNYEILTFGIYTKYEI</sequence>
<keyword evidence="1" id="KW-0812">Transmembrane</keyword>
<gene>
    <name evidence="2" type="ORF">NCTC10172_00551</name>
</gene>
<accession>A0A449BJ95</accession>